<dbReference type="InterPro" id="IPR046792">
    <property type="entry name" value="Peptidase_C54_cat"/>
</dbReference>
<keyword evidence="6 11" id="KW-0378">Hydrolase</keyword>
<evidence type="ECO:0000256" key="10">
    <source>
        <dbReference type="ARBA" id="ARBA00029362"/>
    </source>
</evidence>
<dbReference type="GO" id="GO:0015031">
    <property type="term" value="P:protein transport"/>
    <property type="evidence" value="ECO:0007669"/>
    <property type="project" value="UniProtKB-KW"/>
</dbReference>
<keyword evidence="3" id="KW-0813">Transport</keyword>
<organism evidence="14">
    <name type="scientific">Tityus serrulatus</name>
    <name type="common">Brazilian yellow scorpion</name>
    <dbReference type="NCBI Taxonomy" id="6887"/>
    <lineage>
        <taxon>Eukaryota</taxon>
        <taxon>Metazoa</taxon>
        <taxon>Ecdysozoa</taxon>
        <taxon>Arthropoda</taxon>
        <taxon>Chelicerata</taxon>
        <taxon>Arachnida</taxon>
        <taxon>Scorpiones</taxon>
        <taxon>Buthida</taxon>
        <taxon>Buthoidea</taxon>
        <taxon>Buthidae</taxon>
        <taxon>Tityus</taxon>
    </lineage>
</organism>
<evidence type="ECO:0000259" key="13">
    <source>
        <dbReference type="Pfam" id="PF03416"/>
    </source>
</evidence>
<reference evidence="14" key="2">
    <citation type="journal article" date="2015" name="PLoS ONE">
        <title>Biochemical, transcriptomic and proteomic analyses of digestion in the scorpion Tityus serrulatus: insights into function and evolution of digestion in an ancient arthropod.</title>
        <authorList>
            <person name="Fuzita F.J."/>
            <person name="Pinkse M.W.H."/>
            <person name="Patane J.S.L."/>
            <person name="Juliano M.A."/>
            <person name="Verhaert P.D.E.M."/>
            <person name="Lopes A.R."/>
        </authorList>
    </citation>
    <scope>NUCLEOTIDE SEQUENCE</scope>
    <source>
        <tissue evidence="14">Midgut glands</tissue>
    </source>
</reference>
<feature type="compositionally biased region" description="Polar residues" evidence="12">
    <location>
        <begin position="389"/>
        <end position="405"/>
    </location>
</feature>
<dbReference type="GO" id="GO:0004197">
    <property type="term" value="F:cysteine-type endopeptidase activity"/>
    <property type="evidence" value="ECO:0007669"/>
    <property type="project" value="TreeGrafter"/>
</dbReference>
<evidence type="ECO:0000256" key="11">
    <source>
        <dbReference type="RuleBase" id="RU363115"/>
    </source>
</evidence>
<dbReference type="MEROPS" id="C54.005"/>
<dbReference type="GO" id="GO:0000423">
    <property type="term" value="P:mitophagy"/>
    <property type="evidence" value="ECO:0007669"/>
    <property type="project" value="TreeGrafter"/>
</dbReference>
<dbReference type="GO" id="GO:0019786">
    <property type="term" value="F:protein-phosphatidylethanolamide deconjugating activity"/>
    <property type="evidence" value="ECO:0007669"/>
    <property type="project" value="InterPro"/>
</dbReference>
<feature type="compositionally biased region" description="Low complexity" evidence="12">
    <location>
        <begin position="35"/>
        <end position="49"/>
    </location>
</feature>
<evidence type="ECO:0000256" key="5">
    <source>
        <dbReference type="ARBA" id="ARBA00022670"/>
    </source>
</evidence>
<evidence type="ECO:0000256" key="6">
    <source>
        <dbReference type="ARBA" id="ARBA00022801"/>
    </source>
</evidence>
<dbReference type="SUPFAM" id="SSF54001">
    <property type="entry name" value="Cysteine proteinases"/>
    <property type="match status" value="1"/>
</dbReference>
<dbReference type="GO" id="GO:0016485">
    <property type="term" value="P:protein processing"/>
    <property type="evidence" value="ECO:0007669"/>
    <property type="project" value="TreeGrafter"/>
</dbReference>
<feature type="compositionally biased region" description="Polar residues" evidence="12">
    <location>
        <begin position="480"/>
        <end position="493"/>
    </location>
</feature>
<dbReference type="EMBL" id="HG710165">
    <property type="protein sequence ID" value="CDJ26741.1"/>
    <property type="molecule type" value="mRNA"/>
</dbReference>
<dbReference type="AlphaFoldDB" id="U6JMD3"/>
<keyword evidence="8 11" id="KW-0653">Protein transport</keyword>
<dbReference type="GO" id="GO:0005737">
    <property type="term" value="C:cytoplasm"/>
    <property type="evidence" value="ECO:0007669"/>
    <property type="project" value="UniProtKB-SubCell"/>
</dbReference>
<sequence>MQSGYFNDRFGNPKTIETNRRIVSSQRSRQKHSDSMSSTSSTVSTSSASKFVSEHSKIDGEKAKTNSNCHSETDNSDKMKTKLMSMWNNMKYGWTVKVKTNFSYDSPIWLLGKCYHKKLQGQESDFTARNTSMELFKQDFSSRIWFTYRREFPTLAGSNLTTDCGWGCMLRSGQMLLAQALICHFLGREWKWNTPQTPMNEVYHRMIIKWFADHPCSSSPFSVHKLVSLGENSGKKAGEWYGPASVAYILKQAVENAAKEIPLLDSICIYVAQDCTIYQQDVFDLCTAVPRKRSFCEHSSSEDKQNFSNKSCCCDNRNDCISNTSQNISVKINNSNGVHNEKETRKLQELHSFPDNIQLSGSYSISPSIFNDATKNTLSVFEKQDNPINSFNHSSKSNRQATLNSTRERTLTPYDYARNCEKTGTEDIAKSESWSAFSNYENNSEQLDTKNIKQNRNSYSERRSFLLRSSSVPPPSSEETNYSSTQEESNGDCSTESKDFLCSGSSSSSEHCSRWKSTIILVPVRLGGEILNRMYIPRVRDMLTQEHCIGIIGGRPRHSLYFIGWQDDKLIYLDPHYCQEVVDVCITDFPLQSFHCTAPRKLTCTRMDPSCTIGFYCKTKKDFLNFTKSINQILTPYKQKGDYPIFTVQEGRCSVTVLERDVIARERTESLDQPWSFDDPDNEDFVVI</sequence>
<keyword evidence="4 11" id="KW-0963">Cytoplasm</keyword>
<feature type="region of interest" description="Disordered" evidence="12">
    <location>
        <begin position="389"/>
        <end position="410"/>
    </location>
</feature>
<evidence type="ECO:0000256" key="3">
    <source>
        <dbReference type="ARBA" id="ARBA00022448"/>
    </source>
</evidence>
<evidence type="ECO:0000256" key="2">
    <source>
        <dbReference type="ARBA" id="ARBA00010958"/>
    </source>
</evidence>
<accession>U6JMD3</accession>
<feature type="domain" description="Peptidase C54 catalytic" evidence="13">
    <location>
        <begin position="494"/>
        <end position="628"/>
    </location>
</feature>
<comment type="similarity">
    <text evidence="2 11">Belongs to the peptidase C54 family.</text>
</comment>
<dbReference type="EC" id="3.4.22.-" evidence="11"/>
<protein>
    <recommendedName>
        <fullName evidence="11">Cysteine protease</fullName>
        <ecNumber evidence="11">3.4.22.-</ecNumber>
    </recommendedName>
</protein>
<comment type="catalytic activity">
    <reaction evidence="10">
        <text>[protein]-C-terminal L-amino acid-glycyl-phosphatidylethanolamide + H2O = [protein]-C-terminal L-amino acid-glycine + a 1,2-diacyl-sn-glycero-3-phosphoethanolamine</text>
        <dbReference type="Rhea" id="RHEA:67548"/>
        <dbReference type="Rhea" id="RHEA-COMP:17323"/>
        <dbReference type="Rhea" id="RHEA-COMP:17324"/>
        <dbReference type="ChEBI" id="CHEBI:15377"/>
        <dbReference type="ChEBI" id="CHEBI:64612"/>
        <dbReference type="ChEBI" id="CHEBI:172940"/>
        <dbReference type="ChEBI" id="CHEBI:172941"/>
    </reaction>
    <physiologicalReaction direction="left-to-right" evidence="10">
        <dbReference type="Rhea" id="RHEA:67549"/>
    </physiologicalReaction>
</comment>
<reference evidence="14" key="1">
    <citation type="submission" date="2013-10" db="EMBL/GenBank/DDBJ databases">
        <authorList>
            <person name="Fuzita F."/>
        </authorList>
    </citation>
    <scope>NUCLEOTIDE SEQUENCE</scope>
    <source>
        <tissue evidence="14">Midgut glands</tissue>
    </source>
</reference>
<keyword evidence="5 11" id="KW-0645">Protease</keyword>
<dbReference type="Pfam" id="PF03416">
    <property type="entry name" value="Peptidase_C54"/>
    <property type="match status" value="2"/>
</dbReference>
<feature type="region of interest" description="Disordered" evidence="12">
    <location>
        <begin position="463"/>
        <end position="493"/>
    </location>
</feature>
<evidence type="ECO:0000256" key="8">
    <source>
        <dbReference type="ARBA" id="ARBA00022927"/>
    </source>
</evidence>
<comment type="function">
    <text evidence="11">Cysteine protease that plays a key role in autophagy by mediating both proteolytic activation and delipidation of ATG8 family proteins.</text>
</comment>
<keyword evidence="7" id="KW-0788">Thiol protease</keyword>
<dbReference type="GO" id="GO:0034727">
    <property type="term" value="P:piecemeal microautophagy of the nucleus"/>
    <property type="evidence" value="ECO:0007669"/>
    <property type="project" value="TreeGrafter"/>
</dbReference>
<evidence type="ECO:0000256" key="4">
    <source>
        <dbReference type="ARBA" id="ARBA00022490"/>
    </source>
</evidence>
<comment type="subcellular location">
    <subcellularLocation>
        <location evidence="1 11">Cytoplasm</location>
    </subcellularLocation>
</comment>
<dbReference type="InterPro" id="IPR005078">
    <property type="entry name" value="Peptidase_C54"/>
</dbReference>
<evidence type="ECO:0000256" key="12">
    <source>
        <dbReference type="SAM" id="MobiDB-lite"/>
    </source>
</evidence>
<feature type="compositionally biased region" description="Basic and acidic residues" evidence="12">
    <location>
        <begin position="52"/>
        <end position="64"/>
    </location>
</feature>
<dbReference type="PANTHER" id="PTHR22624">
    <property type="entry name" value="CYSTEINE PROTEASE ATG4"/>
    <property type="match status" value="1"/>
</dbReference>
<dbReference type="PANTHER" id="PTHR22624:SF52">
    <property type="entry name" value="CYSTEINE PROTEASE"/>
    <property type="match status" value="1"/>
</dbReference>
<dbReference type="GO" id="GO:0035973">
    <property type="term" value="P:aggrephagy"/>
    <property type="evidence" value="ECO:0007669"/>
    <property type="project" value="TreeGrafter"/>
</dbReference>
<gene>
    <name evidence="14" type="primary">atg4d</name>
</gene>
<feature type="region of interest" description="Disordered" evidence="12">
    <location>
        <begin position="1"/>
        <end position="76"/>
    </location>
</feature>
<dbReference type="InterPro" id="IPR038765">
    <property type="entry name" value="Papain-like_cys_pep_sf"/>
</dbReference>
<proteinExistence type="evidence at transcript level"/>
<evidence type="ECO:0000256" key="1">
    <source>
        <dbReference type="ARBA" id="ARBA00004496"/>
    </source>
</evidence>
<name>U6JMD3_TITSE</name>
<evidence type="ECO:0000256" key="9">
    <source>
        <dbReference type="ARBA" id="ARBA00023006"/>
    </source>
</evidence>
<keyword evidence="9 11" id="KW-0072">Autophagy</keyword>
<evidence type="ECO:0000256" key="7">
    <source>
        <dbReference type="ARBA" id="ARBA00022807"/>
    </source>
</evidence>
<feature type="domain" description="Peptidase C54 catalytic" evidence="13">
    <location>
        <begin position="135"/>
        <end position="290"/>
    </location>
</feature>
<dbReference type="GO" id="GO:0000045">
    <property type="term" value="P:autophagosome assembly"/>
    <property type="evidence" value="ECO:0007669"/>
    <property type="project" value="TreeGrafter"/>
</dbReference>
<evidence type="ECO:0000313" key="14">
    <source>
        <dbReference type="EMBL" id="CDJ26741.1"/>
    </source>
</evidence>